<gene>
    <name evidence="13" type="ORF">HW532_01435</name>
</gene>
<dbReference type="InterPro" id="IPR058781">
    <property type="entry name" value="HH_AprE-like"/>
</dbReference>
<feature type="domain" description="AprE-like long alpha-helical hairpin" evidence="11">
    <location>
        <begin position="118"/>
        <end position="307"/>
    </location>
</feature>
<evidence type="ECO:0000256" key="10">
    <source>
        <dbReference type="SAM" id="Coils"/>
    </source>
</evidence>
<comment type="subcellular location">
    <subcellularLocation>
        <location evidence="1 9">Cell inner membrane</location>
        <topology evidence="1 9">Single-pass membrane protein</topology>
    </subcellularLocation>
</comment>
<dbReference type="EMBL" id="CP058214">
    <property type="protein sequence ID" value="QPC41508.1"/>
    <property type="molecule type" value="Genomic_DNA"/>
</dbReference>
<dbReference type="NCBIfam" id="TIGR01843">
    <property type="entry name" value="type_I_hlyD"/>
    <property type="match status" value="1"/>
</dbReference>
<dbReference type="GO" id="GO:0005886">
    <property type="term" value="C:plasma membrane"/>
    <property type="evidence" value="ECO:0007669"/>
    <property type="project" value="UniProtKB-SubCell"/>
</dbReference>
<feature type="coiled-coil region" evidence="10">
    <location>
        <begin position="178"/>
        <end position="212"/>
    </location>
</feature>
<evidence type="ECO:0000313" key="13">
    <source>
        <dbReference type="EMBL" id="QPC41508.1"/>
    </source>
</evidence>
<accession>A0A7S8C181</accession>
<feature type="transmembrane region" description="Helical" evidence="9">
    <location>
        <begin position="42"/>
        <end position="62"/>
    </location>
</feature>
<evidence type="ECO:0000256" key="3">
    <source>
        <dbReference type="ARBA" id="ARBA00022448"/>
    </source>
</evidence>
<dbReference type="InterPro" id="IPR050739">
    <property type="entry name" value="MFP"/>
</dbReference>
<dbReference type="KEGG" id="kmn:HW532_01435"/>
<keyword evidence="3 9" id="KW-0813">Transport</keyword>
<evidence type="ECO:0000256" key="6">
    <source>
        <dbReference type="ARBA" id="ARBA00022692"/>
    </source>
</evidence>
<dbReference type="AlphaFoldDB" id="A0A7S8C181"/>
<dbReference type="Pfam" id="PF26002">
    <property type="entry name" value="Beta-barrel_AprE"/>
    <property type="match status" value="1"/>
</dbReference>
<protein>
    <recommendedName>
        <fullName evidence="9">Membrane fusion protein (MFP) family protein</fullName>
    </recommendedName>
</protein>
<evidence type="ECO:0000256" key="7">
    <source>
        <dbReference type="ARBA" id="ARBA00022989"/>
    </source>
</evidence>
<keyword evidence="5 9" id="KW-0997">Cell inner membrane</keyword>
<keyword evidence="14" id="KW-1185">Reference proteome</keyword>
<dbReference type="Proteomes" id="UP000593594">
    <property type="component" value="Chromosome"/>
</dbReference>
<evidence type="ECO:0000256" key="8">
    <source>
        <dbReference type="ARBA" id="ARBA00023136"/>
    </source>
</evidence>
<evidence type="ECO:0000256" key="9">
    <source>
        <dbReference type="RuleBase" id="RU365093"/>
    </source>
</evidence>
<dbReference type="GO" id="GO:0015031">
    <property type="term" value="P:protein transport"/>
    <property type="evidence" value="ECO:0007669"/>
    <property type="project" value="InterPro"/>
</dbReference>
<evidence type="ECO:0000256" key="1">
    <source>
        <dbReference type="ARBA" id="ARBA00004377"/>
    </source>
</evidence>
<evidence type="ECO:0000256" key="4">
    <source>
        <dbReference type="ARBA" id="ARBA00022475"/>
    </source>
</evidence>
<dbReference type="Pfam" id="PF25994">
    <property type="entry name" value="HH_AprE"/>
    <property type="match status" value="1"/>
</dbReference>
<proteinExistence type="inferred from homology"/>
<evidence type="ECO:0000256" key="2">
    <source>
        <dbReference type="ARBA" id="ARBA00009477"/>
    </source>
</evidence>
<dbReference type="SUPFAM" id="SSF111369">
    <property type="entry name" value="HlyD-like secretion proteins"/>
    <property type="match status" value="1"/>
</dbReference>
<evidence type="ECO:0000259" key="12">
    <source>
        <dbReference type="Pfam" id="PF26002"/>
    </source>
</evidence>
<feature type="domain" description="AprE-like beta-barrel" evidence="12">
    <location>
        <begin position="349"/>
        <end position="437"/>
    </location>
</feature>
<dbReference type="PRINTS" id="PR01490">
    <property type="entry name" value="RTXTOXIND"/>
</dbReference>
<evidence type="ECO:0000256" key="5">
    <source>
        <dbReference type="ARBA" id="ARBA00022519"/>
    </source>
</evidence>
<name>A0A7S8C181_9HYPH</name>
<dbReference type="Gene3D" id="2.40.30.170">
    <property type="match status" value="1"/>
</dbReference>
<sequence length="461" mass="51143">MNEVLKVARRRDIVPAATGREPTWQEILAEDRVTPRVMLRRPLIAGLLAIGIGFGGFIGWAMSAELDSAAVASGSIIVDSRKKVVSHLEGGVLEKLMVREGDHVTVGQPLIELSETRARSELAQLQGERTGLVAKLARLRAEQKGARTIDFPEELLKSSDPLTLDVVADEQRFFVKRREVYEAKLDTQRRAIEQHQAEIDALRSQLEANQRQTNLINEQLTAIRTLADQGFATRTRVVELEAQWSGLVGDGGEYRAQMAKAEQGKAKAKVELLSIENEWQSDIAKAIQEAQIALNDVNQRITSSRDVLERLVVRSPSAGTVMNIQMRTPGSAVPAGQPIMDVVPQEDNLVVEAKINVRDIDSVRVGAPAEVQLQAYSRRTLPPLNGEITYVAADQTTNEETGTAFYVVHAEIDKSVLAKHEDVRLYPGMPAEVLVKNRPRRAIDYIIEPITKSFNRAFREE</sequence>
<keyword evidence="10" id="KW-0175">Coiled coil</keyword>
<comment type="similarity">
    <text evidence="2 9">Belongs to the membrane fusion protein (MFP) (TC 8.A.1) family.</text>
</comment>
<dbReference type="InterPro" id="IPR010129">
    <property type="entry name" value="T1SS_HlyD"/>
</dbReference>
<organism evidence="13 14">
    <name type="scientific">Kaustia mangrovi</name>
    <dbReference type="NCBI Taxonomy" id="2593653"/>
    <lineage>
        <taxon>Bacteria</taxon>
        <taxon>Pseudomonadati</taxon>
        <taxon>Pseudomonadota</taxon>
        <taxon>Alphaproteobacteria</taxon>
        <taxon>Hyphomicrobiales</taxon>
        <taxon>Parvibaculaceae</taxon>
        <taxon>Kaustia</taxon>
    </lineage>
</organism>
<dbReference type="Gene3D" id="2.40.50.100">
    <property type="match status" value="1"/>
</dbReference>
<keyword evidence="6 9" id="KW-0812">Transmembrane</keyword>
<evidence type="ECO:0000313" key="14">
    <source>
        <dbReference type="Proteomes" id="UP000593594"/>
    </source>
</evidence>
<dbReference type="RefSeq" id="WP_246479435.1">
    <property type="nucleotide sequence ID" value="NZ_CP058214.1"/>
</dbReference>
<dbReference type="PANTHER" id="PTHR30386">
    <property type="entry name" value="MEMBRANE FUSION SUBUNIT OF EMRAB-TOLC MULTIDRUG EFFLUX PUMP"/>
    <property type="match status" value="1"/>
</dbReference>
<dbReference type="PANTHER" id="PTHR30386:SF17">
    <property type="entry name" value="ALKALINE PROTEASE SECRETION PROTEIN APRE"/>
    <property type="match status" value="1"/>
</dbReference>
<keyword evidence="8 9" id="KW-0472">Membrane</keyword>
<keyword evidence="7 9" id="KW-1133">Transmembrane helix</keyword>
<reference evidence="13 14" key="1">
    <citation type="submission" date="2020-06" db="EMBL/GenBank/DDBJ databases">
        <title>Genome sequence of 2 isolates from Red Sea Mangroves.</title>
        <authorList>
            <person name="Sefrji F."/>
            <person name="Michoud G."/>
            <person name="Merlino G."/>
            <person name="Daffonchio D."/>
        </authorList>
    </citation>
    <scope>NUCLEOTIDE SEQUENCE [LARGE SCALE GENOMIC DNA]</scope>
    <source>
        <strain evidence="13 14">R1DC25</strain>
    </source>
</reference>
<keyword evidence="4 9" id="KW-1003">Cell membrane</keyword>
<evidence type="ECO:0000259" key="11">
    <source>
        <dbReference type="Pfam" id="PF25994"/>
    </source>
</evidence>
<dbReference type="InterPro" id="IPR058982">
    <property type="entry name" value="Beta-barrel_AprE"/>
</dbReference>